<name>A0A382T059_9ZZZZ</name>
<proteinExistence type="predicted"/>
<accession>A0A382T059</accession>
<gene>
    <name evidence="1" type="ORF">METZ01_LOCUS368207</name>
</gene>
<evidence type="ECO:0000313" key="1">
    <source>
        <dbReference type="EMBL" id="SVD15353.1"/>
    </source>
</evidence>
<dbReference type="EMBL" id="UINC01132809">
    <property type="protein sequence ID" value="SVD15353.1"/>
    <property type="molecule type" value="Genomic_DNA"/>
</dbReference>
<dbReference type="AlphaFoldDB" id="A0A382T059"/>
<protein>
    <submittedName>
        <fullName evidence="1">Uncharacterized protein</fullName>
    </submittedName>
</protein>
<organism evidence="1">
    <name type="scientific">marine metagenome</name>
    <dbReference type="NCBI Taxonomy" id="408172"/>
    <lineage>
        <taxon>unclassified sequences</taxon>
        <taxon>metagenomes</taxon>
        <taxon>ecological metagenomes</taxon>
    </lineage>
</organism>
<sequence>MAYPPEKVGTSEHGTGLQARWILGQFLENAAEPRMLETTVK</sequence>
<reference evidence="1" key="1">
    <citation type="submission" date="2018-05" db="EMBL/GenBank/DDBJ databases">
        <authorList>
            <person name="Lanie J.A."/>
            <person name="Ng W.-L."/>
            <person name="Kazmierczak K.M."/>
            <person name="Andrzejewski T.M."/>
            <person name="Davidsen T.M."/>
            <person name="Wayne K.J."/>
            <person name="Tettelin H."/>
            <person name="Glass J.I."/>
            <person name="Rusch D."/>
            <person name="Podicherti R."/>
            <person name="Tsui H.-C.T."/>
            <person name="Winkler M.E."/>
        </authorList>
    </citation>
    <scope>NUCLEOTIDE SEQUENCE</scope>
</reference>